<reference evidence="6" key="1">
    <citation type="journal article" date="2020" name="mSystems">
        <title>Genome- and Community-Level Interaction Insights into Carbon Utilization and Element Cycling Functions of Hydrothermarchaeota in Hydrothermal Sediment.</title>
        <authorList>
            <person name="Zhou Z."/>
            <person name="Liu Y."/>
            <person name="Xu W."/>
            <person name="Pan J."/>
            <person name="Luo Z.H."/>
            <person name="Li M."/>
        </authorList>
    </citation>
    <scope>NUCLEOTIDE SEQUENCE [LARGE SCALE GENOMIC DNA]</scope>
    <source>
        <strain evidence="7">SpSt-62</strain>
        <strain evidence="6">SpSt-97</strain>
    </source>
</reference>
<organism evidence="6">
    <name type="scientific">Geoglobus ahangari</name>
    <dbReference type="NCBI Taxonomy" id="113653"/>
    <lineage>
        <taxon>Archaea</taxon>
        <taxon>Methanobacteriati</taxon>
        <taxon>Methanobacteriota</taxon>
        <taxon>Archaeoglobi</taxon>
        <taxon>Archaeoglobales</taxon>
        <taxon>Archaeoglobaceae</taxon>
        <taxon>Geoglobus</taxon>
    </lineage>
</organism>
<evidence type="ECO:0000256" key="5">
    <source>
        <dbReference type="HAMAP-Rule" id="MF_01675"/>
    </source>
</evidence>
<dbReference type="NCBIfam" id="NF006810">
    <property type="entry name" value="PRK09331.1"/>
    <property type="match status" value="1"/>
</dbReference>
<comment type="caution">
    <text evidence="5">Lacks conserved residue(s) required for the propagation of feature annotation.</text>
</comment>
<comment type="function">
    <text evidence="5">Converts O-phospho-L-seryl-tRNA(Cys) (Sep-tRNA(Cys)) to L-cysteinyl-tRNA(Cys) (Cys-tRNA(Cys)).</text>
</comment>
<dbReference type="NCBIfam" id="TIGR02539">
    <property type="entry name" value="SepCysS"/>
    <property type="match status" value="1"/>
</dbReference>
<keyword evidence="3 5" id="KW-0663">Pyridoxal phosphate</keyword>
<comment type="catalytic activity">
    <reaction evidence="5">
        <text>O-phospho-L-seryl-tRNA(Cys) + hydrogen sulfide + H(+) = L-cysteinyl-tRNA(Cys) + phosphate</text>
        <dbReference type="Rhea" id="RHEA:25686"/>
        <dbReference type="Rhea" id="RHEA-COMP:9679"/>
        <dbReference type="Rhea" id="RHEA-COMP:9719"/>
        <dbReference type="ChEBI" id="CHEBI:15378"/>
        <dbReference type="ChEBI" id="CHEBI:29919"/>
        <dbReference type="ChEBI" id="CHEBI:43474"/>
        <dbReference type="ChEBI" id="CHEBI:78517"/>
        <dbReference type="ChEBI" id="CHEBI:78551"/>
        <dbReference type="EC" id="2.5.1.73"/>
    </reaction>
</comment>
<comment type="similarity">
    <text evidence="5">Belongs to the SepCysS family.</text>
</comment>
<dbReference type="SUPFAM" id="SSF53383">
    <property type="entry name" value="PLP-dependent transferases"/>
    <property type="match status" value="1"/>
</dbReference>
<proteinExistence type="inferred from homology"/>
<comment type="subunit">
    <text evidence="5">Homodimer. Interacts with SepRS.</text>
</comment>
<dbReference type="EMBL" id="DTPI01000028">
    <property type="protein sequence ID" value="HGE66364.1"/>
    <property type="molecule type" value="Genomic_DNA"/>
</dbReference>
<dbReference type="GO" id="GO:0043766">
    <property type="term" value="F:Sep-tRNA:Cys-tRNA synthase activity"/>
    <property type="evidence" value="ECO:0007669"/>
    <property type="project" value="UniProtKB-UniRule"/>
</dbReference>
<dbReference type="Gene3D" id="3.40.640.10">
    <property type="entry name" value="Type I PLP-dependent aspartate aminotransferase-like (Major domain)"/>
    <property type="match status" value="1"/>
</dbReference>
<dbReference type="EMBL" id="DTAK01000015">
    <property type="protein sequence ID" value="HGU59123.1"/>
    <property type="molecule type" value="Genomic_DNA"/>
</dbReference>
<dbReference type="AlphaFoldDB" id="A0A7C3YQ29"/>
<gene>
    <name evidence="6" type="primary">pscS</name>
    <name evidence="7" type="ORF">ENT89_02835</name>
    <name evidence="6" type="ORF">ENX77_04475</name>
</gene>
<dbReference type="GO" id="GO:0006412">
    <property type="term" value="P:translation"/>
    <property type="evidence" value="ECO:0007669"/>
    <property type="project" value="UniProtKB-KW"/>
</dbReference>
<dbReference type="InterPro" id="IPR015421">
    <property type="entry name" value="PyrdxlP-dep_Trfase_major"/>
</dbReference>
<feature type="binding site" evidence="5">
    <location>
        <begin position="86"/>
        <end position="87"/>
    </location>
    <ligand>
        <name>pyridoxal 5'-phosphate</name>
        <dbReference type="ChEBI" id="CHEBI:597326"/>
    </ligand>
</feature>
<evidence type="ECO:0000256" key="3">
    <source>
        <dbReference type="ARBA" id="ARBA00022898"/>
    </source>
</evidence>
<dbReference type="HAMAP" id="MF_01675">
    <property type="entry name" value="Sep_Cys_tRNA_synth"/>
    <property type="match status" value="1"/>
</dbReference>
<dbReference type="InterPro" id="IPR015424">
    <property type="entry name" value="PyrdxlP-dep_Trfase"/>
</dbReference>
<dbReference type="InterPro" id="IPR013375">
    <property type="entry name" value="Sep_Cys-tRNA_synth_arc"/>
</dbReference>
<dbReference type="Pfam" id="PF05889">
    <property type="entry name" value="SepSecS"/>
    <property type="match status" value="1"/>
</dbReference>
<comment type="cofactor">
    <cofactor evidence="1 5">
        <name>pyridoxal 5'-phosphate</name>
        <dbReference type="ChEBI" id="CHEBI:597326"/>
    </cofactor>
</comment>
<accession>A0A7C3YQ29</accession>
<sequence length="389" mass="44366">MNLDRYSPNNLRRPSKGMINVHPIQRGGILSEEAKEILTEWADGYSVCDLCIKGRIDLLENPPIADFKRDVVEFLNMDDVRFTAGARHAKYAIMSNFRGKTIVLDSLAHYTSYTAAEFNEMKIYEVPNTGYPEFKIDPEKYAEVFEKVKEDTGKYPDLALLTHVDYRFGNMADAKRVGKICEEFGVPLILNTAYSSGIMEIDGKKLKADYIVASCHKSWAATAPIGLLASNDSEIFKKSEIQTADGRSFKHKEISLFGCSPVYGLPIMTLIASFPHVVKRVKKWDEEVKKARWVVKELEKIEGVKLLGERPKNHTLMQFESPSFHEIAKKHKKRGFFLYHELKERGIFGVQPGMTRNFKINVYGLSWEELEKVTEAFKDIAEKYGLSVE</sequence>
<keyword evidence="4 5" id="KW-0648">Protein biosynthesis</keyword>
<evidence type="ECO:0000256" key="1">
    <source>
        <dbReference type="ARBA" id="ARBA00001933"/>
    </source>
</evidence>
<feature type="modified residue" description="N6-(pyridoxal phosphate)lysine" evidence="5">
    <location>
        <position position="217"/>
    </location>
</feature>
<comment type="caution">
    <text evidence="6">The sequence shown here is derived from an EMBL/GenBank/DDBJ whole genome shotgun (WGS) entry which is preliminary data.</text>
</comment>
<dbReference type="Gene3D" id="3.90.1150.10">
    <property type="entry name" value="Aspartate Aminotransferase, domain 1"/>
    <property type="match status" value="1"/>
</dbReference>
<evidence type="ECO:0000256" key="4">
    <source>
        <dbReference type="ARBA" id="ARBA00022917"/>
    </source>
</evidence>
<dbReference type="EC" id="2.5.1.73" evidence="5"/>
<feature type="binding site" evidence="5">
    <location>
        <position position="191"/>
    </location>
    <ligand>
        <name>pyridoxal 5'-phosphate</name>
        <dbReference type="ChEBI" id="CHEBI:597326"/>
    </ligand>
</feature>
<protein>
    <recommendedName>
        <fullName evidence="5">O-phospho-L-seryl-tRNA:Cys-tRNA synthase</fullName>
        <ecNumber evidence="5">2.5.1.73</ecNumber>
    </recommendedName>
    <alternativeName>
        <fullName evidence="5">Sep-tRNA:Cys-tRNA synthase</fullName>
        <shortName evidence="5">SepCysS</shortName>
    </alternativeName>
</protein>
<name>A0A7C3YQ29_9EURY</name>
<dbReference type="InterPro" id="IPR015422">
    <property type="entry name" value="PyrdxlP-dep_Trfase_small"/>
</dbReference>
<dbReference type="InterPro" id="IPR008829">
    <property type="entry name" value="SepSecS/SepCysS"/>
</dbReference>
<evidence type="ECO:0000313" key="6">
    <source>
        <dbReference type="EMBL" id="HGE66364.1"/>
    </source>
</evidence>
<keyword evidence="2 5" id="KW-0808">Transferase</keyword>
<evidence type="ECO:0000256" key="2">
    <source>
        <dbReference type="ARBA" id="ARBA00022679"/>
    </source>
</evidence>
<evidence type="ECO:0000313" key="7">
    <source>
        <dbReference type="EMBL" id="HGU59123.1"/>
    </source>
</evidence>